<dbReference type="InterPro" id="IPR045339">
    <property type="entry name" value="DUF6534"/>
</dbReference>
<evidence type="ECO:0000259" key="2">
    <source>
        <dbReference type="Pfam" id="PF20152"/>
    </source>
</evidence>
<evidence type="ECO:0000256" key="1">
    <source>
        <dbReference type="SAM" id="Phobius"/>
    </source>
</evidence>
<gene>
    <name evidence="3" type="ORF">SCP_0802780</name>
</gene>
<comment type="caution">
    <text evidence="3">The sequence shown here is derived from an EMBL/GenBank/DDBJ whole genome shotgun (WGS) entry which is preliminary data.</text>
</comment>
<feature type="transmembrane region" description="Helical" evidence="1">
    <location>
        <begin position="156"/>
        <end position="183"/>
    </location>
</feature>
<feature type="domain" description="DUF6534" evidence="2">
    <location>
        <begin position="167"/>
        <end position="253"/>
    </location>
</feature>
<dbReference type="OrthoDB" id="3270417at2759"/>
<dbReference type="STRING" id="139825.A0A401GU75"/>
<protein>
    <recommendedName>
        <fullName evidence="2">DUF6534 domain-containing protein</fullName>
    </recommendedName>
</protein>
<dbReference type="Proteomes" id="UP000287166">
    <property type="component" value="Unassembled WGS sequence"/>
</dbReference>
<keyword evidence="1" id="KW-0472">Membrane</keyword>
<feature type="transmembrane region" description="Helical" evidence="1">
    <location>
        <begin position="83"/>
        <end position="106"/>
    </location>
</feature>
<feature type="transmembrane region" description="Helical" evidence="1">
    <location>
        <begin position="12"/>
        <end position="34"/>
    </location>
</feature>
<evidence type="ECO:0000313" key="4">
    <source>
        <dbReference type="Proteomes" id="UP000287166"/>
    </source>
</evidence>
<feature type="transmembrane region" description="Helical" evidence="1">
    <location>
        <begin position="118"/>
        <end position="144"/>
    </location>
</feature>
<dbReference type="Pfam" id="PF20152">
    <property type="entry name" value="DUF6534"/>
    <property type="match status" value="1"/>
</dbReference>
<dbReference type="PANTHER" id="PTHR40465">
    <property type="entry name" value="CHROMOSOME 1, WHOLE GENOME SHOTGUN SEQUENCE"/>
    <property type="match status" value="1"/>
</dbReference>
<accession>A0A401GU75</accession>
<dbReference type="EMBL" id="BFAD01000008">
    <property type="protein sequence ID" value="GBE85756.1"/>
    <property type="molecule type" value="Genomic_DNA"/>
</dbReference>
<keyword evidence="4" id="KW-1185">Reference proteome</keyword>
<dbReference type="AlphaFoldDB" id="A0A401GU75"/>
<name>A0A401GU75_9APHY</name>
<dbReference type="PANTHER" id="PTHR40465:SF1">
    <property type="entry name" value="DUF6534 DOMAIN-CONTAINING PROTEIN"/>
    <property type="match status" value="1"/>
</dbReference>
<reference evidence="3 4" key="1">
    <citation type="journal article" date="2018" name="Sci. Rep.">
        <title>Genome sequence of the cauliflower mushroom Sparassis crispa (Hanabiratake) and its association with beneficial usage.</title>
        <authorList>
            <person name="Kiyama R."/>
            <person name="Furutani Y."/>
            <person name="Kawaguchi K."/>
            <person name="Nakanishi T."/>
        </authorList>
    </citation>
    <scope>NUCLEOTIDE SEQUENCE [LARGE SCALE GENOMIC DNA]</scope>
</reference>
<evidence type="ECO:0000313" key="3">
    <source>
        <dbReference type="EMBL" id="GBE85756.1"/>
    </source>
</evidence>
<dbReference type="InParanoid" id="A0A401GU75"/>
<sequence length="336" mass="36939">MATITEEMLEGLLVTVVIAVFLYGVATAQVYFYWLNFANDSLWIRSTVLLVWGLETIHTGMCVKMITEYTIVDFGDLPAVAHIIWSAGVTVMLSVLIAAVVQTFFIRRIWILSRRFKLVTVVPGVLLFIRVAFGLATASLSYLLPAWIEFRASIGPLFTVTCGLSLSALVDLIVATVSIYYLWHSRTGFERTDHIIRSLITYVVNTGALTMVVSVSTLLTFVLLSDNLIFVGLAAVQSKLYANSFMATLNARKLRICGEASVQAYNSNSIELGPTRGEGAQTDHKTRKPIEIFQHTTNISDAIGGSVIETNSVAQLKVVRSSSELGETYQKPPSLV</sequence>
<proteinExistence type="predicted"/>
<dbReference type="GeneID" id="38782673"/>
<dbReference type="RefSeq" id="XP_027616669.1">
    <property type="nucleotide sequence ID" value="XM_027760868.1"/>
</dbReference>
<organism evidence="3 4">
    <name type="scientific">Sparassis crispa</name>
    <dbReference type="NCBI Taxonomy" id="139825"/>
    <lineage>
        <taxon>Eukaryota</taxon>
        <taxon>Fungi</taxon>
        <taxon>Dikarya</taxon>
        <taxon>Basidiomycota</taxon>
        <taxon>Agaricomycotina</taxon>
        <taxon>Agaricomycetes</taxon>
        <taxon>Polyporales</taxon>
        <taxon>Sparassidaceae</taxon>
        <taxon>Sparassis</taxon>
    </lineage>
</organism>
<keyword evidence="1" id="KW-0812">Transmembrane</keyword>
<keyword evidence="1" id="KW-1133">Transmembrane helix</keyword>